<evidence type="ECO:0000256" key="7">
    <source>
        <dbReference type="ARBA" id="ARBA00024197"/>
    </source>
</evidence>
<comment type="subcellular location">
    <subcellularLocation>
        <location evidence="1">Cell membrane</location>
        <topology evidence="1">Single-pass type II membrane protein</topology>
    </subcellularLocation>
</comment>
<evidence type="ECO:0000256" key="6">
    <source>
        <dbReference type="ARBA" id="ARBA00023186"/>
    </source>
</evidence>
<dbReference type="AlphaFoldDB" id="A0A919EHL0"/>
<keyword evidence="12" id="KW-1185">Reference proteome</keyword>
<dbReference type="InterPro" id="IPR011990">
    <property type="entry name" value="TPR-like_helical_dom_sf"/>
</dbReference>
<dbReference type="PANTHER" id="PTHR38035:SF1">
    <property type="entry name" value="ANCILLARY SECYEG TRANSLOCON SUBUNIT"/>
    <property type="match status" value="1"/>
</dbReference>
<keyword evidence="6" id="KW-0143">Chaperone</keyword>
<dbReference type="PIRSF" id="PIRSF006170">
    <property type="entry name" value="YfgM"/>
    <property type="match status" value="1"/>
</dbReference>
<keyword evidence="4 9" id="KW-1133">Transmembrane helix</keyword>
<proteinExistence type="inferred from homology"/>
<reference evidence="11" key="2">
    <citation type="submission" date="2020-09" db="EMBL/GenBank/DDBJ databases">
        <authorList>
            <person name="Sun Q."/>
            <person name="Kim S."/>
        </authorList>
    </citation>
    <scope>NUCLEOTIDE SEQUENCE</scope>
    <source>
        <strain evidence="11">KCTC 42731</strain>
    </source>
</reference>
<evidence type="ECO:0000256" key="5">
    <source>
        <dbReference type="ARBA" id="ARBA00023136"/>
    </source>
</evidence>
<evidence type="ECO:0000256" key="2">
    <source>
        <dbReference type="ARBA" id="ARBA00022475"/>
    </source>
</evidence>
<dbReference type="Proteomes" id="UP000623842">
    <property type="component" value="Unassembled WGS sequence"/>
</dbReference>
<evidence type="ECO:0000256" key="9">
    <source>
        <dbReference type="SAM" id="Phobius"/>
    </source>
</evidence>
<dbReference type="PANTHER" id="PTHR38035">
    <property type="entry name" value="UPF0070 PROTEIN YFGM"/>
    <property type="match status" value="1"/>
</dbReference>
<sequence>MDIHQTEEEQVEQIKKIWQEYGNAIITGLVLGLGGFIAYGYYNQNKLAEEMTTSDGYQQVLELAGEGDESFQNKGNEFIKANPESNYAGLTALALAKDSAEHKDWAQVEKYLNTAIEKTNDKGIKALATLRLAKVQVQTEQYDAAIATLSATLPESYKASIEEIKGDAYLKQGNQDKARAAYQAAIDASGQAGNPVLQMKLDDLAETVVLTK</sequence>
<evidence type="ECO:0000313" key="12">
    <source>
        <dbReference type="Proteomes" id="UP000623842"/>
    </source>
</evidence>
<dbReference type="InterPro" id="IPR026039">
    <property type="entry name" value="YfgM"/>
</dbReference>
<accession>A0A919EHL0</accession>
<dbReference type="Pfam" id="PF09976">
    <property type="entry name" value="TPR_21"/>
    <property type="match status" value="1"/>
</dbReference>
<protein>
    <recommendedName>
        <fullName evidence="8">Ancillary SecYEG translocon subunit</fullName>
    </recommendedName>
</protein>
<dbReference type="RefSeq" id="WP_189767795.1">
    <property type="nucleotide sequence ID" value="NZ_BNCK01000002.1"/>
</dbReference>
<evidence type="ECO:0000256" key="4">
    <source>
        <dbReference type="ARBA" id="ARBA00022989"/>
    </source>
</evidence>
<keyword evidence="2" id="KW-1003">Cell membrane</keyword>
<reference evidence="11" key="1">
    <citation type="journal article" date="2014" name="Int. J. Syst. Evol. Microbiol.">
        <title>Complete genome sequence of Corynebacterium casei LMG S-19264T (=DSM 44701T), isolated from a smear-ripened cheese.</title>
        <authorList>
            <consortium name="US DOE Joint Genome Institute (JGI-PGF)"/>
            <person name="Walter F."/>
            <person name="Albersmeier A."/>
            <person name="Kalinowski J."/>
            <person name="Ruckert C."/>
        </authorList>
    </citation>
    <scope>NUCLEOTIDE SEQUENCE</scope>
    <source>
        <strain evidence="11">KCTC 42731</strain>
    </source>
</reference>
<dbReference type="InterPro" id="IPR018704">
    <property type="entry name" value="SecYEG/CpoB_TPR"/>
</dbReference>
<evidence type="ECO:0000256" key="8">
    <source>
        <dbReference type="ARBA" id="ARBA00024235"/>
    </source>
</evidence>
<evidence type="ECO:0000256" key="1">
    <source>
        <dbReference type="ARBA" id="ARBA00004401"/>
    </source>
</evidence>
<dbReference type="GO" id="GO:0044877">
    <property type="term" value="F:protein-containing complex binding"/>
    <property type="evidence" value="ECO:0007669"/>
    <property type="project" value="InterPro"/>
</dbReference>
<evidence type="ECO:0000259" key="10">
    <source>
        <dbReference type="Pfam" id="PF09976"/>
    </source>
</evidence>
<evidence type="ECO:0000313" key="11">
    <source>
        <dbReference type="EMBL" id="GHF84194.1"/>
    </source>
</evidence>
<dbReference type="SUPFAM" id="SSF48452">
    <property type="entry name" value="TPR-like"/>
    <property type="match status" value="1"/>
</dbReference>
<keyword evidence="3 9" id="KW-0812">Transmembrane</keyword>
<organism evidence="11 12">
    <name type="scientific">Thalassotalea marina</name>
    <dbReference type="NCBI Taxonomy" id="1673741"/>
    <lineage>
        <taxon>Bacteria</taxon>
        <taxon>Pseudomonadati</taxon>
        <taxon>Pseudomonadota</taxon>
        <taxon>Gammaproteobacteria</taxon>
        <taxon>Alteromonadales</taxon>
        <taxon>Colwelliaceae</taxon>
        <taxon>Thalassotalea</taxon>
    </lineage>
</organism>
<dbReference type="Gene3D" id="1.25.40.10">
    <property type="entry name" value="Tetratricopeptide repeat domain"/>
    <property type="match status" value="1"/>
</dbReference>
<gene>
    <name evidence="11" type="ORF">GCM10017161_09480</name>
</gene>
<comment type="similarity">
    <text evidence="7">Belongs to the YfgM family.</text>
</comment>
<feature type="domain" description="Ancillary SecYEG translocon subunit/Cell division coordinator CpoB TPR" evidence="10">
    <location>
        <begin position="15"/>
        <end position="205"/>
    </location>
</feature>
<dbReference type="EMBL" id="BNCK01000002">
    <property type="protein sequence ID" value="GHF84194.1"/>
    <property type="molecule type" value="Genomic_DNA"/>
</dbReference>
<keyword evidence="5 9" id="KW-0472">Membrane</keyword>
<dbReference type="GO" id="GO:0005886">
    <property type="term" value="C:plasma membrane"/>
    <property type="evidence" value="ECO:0007669"/>
    <property type="project" value="UniProtKB-SubCell"/>
</dbReference>
<evidence type="ECO:0000256" key="3">
    <source>
        <dbReference type="ARBA" id="ARBA00022692"/>
    </source>
</evidence>
<name>A0A919EHL0_9GAMM</name>
<comment type="caution">
    <text evidence="11">The sequence shown here is derived from an EMBL/GenBank/DDBJ whole genome shotgun (WGS) entry which is preliminary data.</text>
</comment>
<feature type="transmembrane region" description="Helical" evidence="9">
    <location>
        <begin position="21"/>
        <end position="42"/>
    </location>
</feature>